<evidence type="ECO:0000313" key="3">
    <source>
        <dbReference type="Proteomes" id="UP000283210"/>
    </source>
</evidence>
<sequence>MNLYRSFGNLMEVWVNEDRTPLEPETLEDNGDDSPTPSSNIETNPCLESVDSGVETASCDTPCSILSTDDGEFDLLTQQREDPSPAPTSRSPVLSSPAVSISTSSSPLPCHSKIKEGSTKVKVEQILQRSVSKHTNYLNEIPSPRPRASFQAPRRASETVQCHRSESVGQRRKGYSPVPIIKKTEGGKRRPVSMACDLARSEDRGVEDKKELSPGLWYLEQVCQLLEDVAQKRINNQAVQTDTDSVCKEGMQDDSTGAETIRPSSQNLETKENTNTSSDTKKPKSRHFRQRSASDTTLATMHLKKLDSSSRTKQQKSTSNLLAAVSEDCEAQDLMTERSTKRNKFPKFKGLSLHRGHFAASSTRSQQMQPSEKSTVVRRLSQVFRRKKQVSV</sequence>
<feature type="compositionally biased region" description="Polar residues" evidence="1">
    <location>
        <begin position="360"/>
        <end position="374"/>
    </location>
</feature>
<feature type="region of interest" description="Disordered" evidence="1">
    <location>
        <begin position="78"/>
        <end position="116"/>
    </location>
</feature>
<name>A0A437CS52_ORYJA</name>
<dbReference type="AlphaFoldDB" id="A0A437CS52"/>
<reference evidence="2 3" key="2">
    <citation type="submission" date="2019-01" db="EMBL/GenBank/DDBJ databases">
        <title>A chromosome length genome reference of the Java medaka (oryzias javanicus).</title>
        <authorList>
            <person name="Herpin A."/>
            <person name="Takehana Y."/>
            <person name="Naruse K."/>
            <person name="Ansai S."/>
            <person name="Kawaguchi M."/>
        </authorList>
    </citation>
    <scope>NUCLEOTIDE SEQUENCE [LARGE SCALE GENOMIC DNA]</scope>
    <source>
        <strain evidence="2">RS831</strain>
        <tissue evidence="2">Whole body</tissue>
    </source>
</reference>
<proteinExistence type="predicted"/>
<accession>A0A437CS52</accession>
<feature type="compositionally biased region" description="Low complexity" evidence="1">
    <location>
        <begin position="95"/>
        <end position="111"/>
    </location>
</feature>
<feature type="region of interest" description="Disordered" evidence="1">
    <location>
        <begin position="134"/>
        <end position="173"/>
    </location>
</feature>
<dbReference type="EMBL" id="CM012448">
    <property type="protein sequence ID" value="RVE65696.1"/>
    <property type="molecule type" value="Genomic_DNA"/>
</dbReference>
<feature type="region of interest" description="Disordered" evidence="1">
    <location>
        <begin position="19"/>
        <end position="57"/>
    </location>
</feature>
<feature type="compositionally biased region" description="Polar residues" evidence="1">
    <location>
        <begin position="253"/>
        <end position="278"/>
    </location>
</feature>
<feature type="region of interest" description="Disordered" evidence="1">
    <location>
        <begin position="240"/>
        <end position="296"/>
    </location>
</feature>
<feature type="compositionally biased region" description="Basic and acidic residues" evidence="1">
    <location>
        <begin position="155"/>
        <end position="166"/>
    </location>
</feature>
<feature type="region of interest" description="Disordered" evidence="1">
    <location>
        <begin position="359"/>
        <end position="380"/>
    </location>
</feature>
<evidence type="ECO:0000256" key="1">
    <source>
        <dbReference type="SAM" id="MobiDB-lite"/>
    </source>
</evidence>
<dbReference type="OrthoDB" id="8727472at2759"/>
<protein>
    <submittedName>
        <fullName evidence="2">Uncharacterized protein</fullName>
    </submittedName>
</protein>
<organism evidence="2 3">
    <name type="scientific">Oryzias javanicus</name>
    <name type="common">Javanese ricefish</name>
    <name type="synonym">Aplocheilus javanicus</name>
    <dbReference type="NCBI Taxonomy" id="123683"/>
    <lineage>
        <taxon>Eukaryota</taxon>
        <taxon>Metazoa</taxon>
        <taxon>Chordata</taxon>
        <taxon>Craniata</taxon>
        <taxon>Vertebrata</taxon>
        <taxon>Euteleostomi</taxon>
        <taxon>Actinopterygii</taxon>
        <taxon>Neopterygii</taxon>
        <taxon>Teleostei</taxon>
        <taxon>Neoteleostei</taxon>
        <taxon>Acanthomorphata</taxon>
        <taxon>Ovalentaria</taxon>
        <taxon>Atherinomorphae</taxon>
        <taxon>Beloniformes</taxon>
        <taxon>Adrianichthyidae</taxon>
        <taxon>Oryziinae</taxon>
        <taxon>Oryzias</taxon>
    </lineage>
</organism>
<keyword evidence="3" id="KW-1185">Reference proteome</keyword>
<gene>
    <name evidence="2" type="ORF">OJAV_G00119260</name>
</gene>
<dbReference type="Proteomes" id="UP000283210">
    <property type="component" value="Chromosome 12"/>
</dbReference>
<feature type="compositionally biased region" description="Polar residues" evidence="1">
    <location>
        <begin position="33"/>
        <end position="43"/>
    </location>
</feature>
<reference evidence="2 3" key="1">
    <citation type="submission" date="2018-11" db="EMBL/GenBank/DDBJ databases">
        <authorList>
            <person name="Lopez-Roques C."/>
            <person name="Donnadieu C."/>
            <person name="Bouchez O."/>
            <person name="Klopp C."/>
            <person name="Cabau C."/>
            <person name="Zahm M."/>
        </authorList>
    </citation>
    <scope>NUCLEOTIDE SEQUENCE [LARGE SCALE GENOMIC DNA]</scope>
    <source>
        <strain evidence="2">RS831</strain>
        <tissue evidence="2">Whole body</tissue>
    </source>
</reference>
<evidence type="ECO:0000313" key="2">
    <source>
        <dbReference type="EMBL" id="RVE65696.1"/>
    </source>
</evidence>